<dbReference type="SUPFAM" id="SSF52777">
    <property type="entry name" value="CoA-dependent acyltransferases"/>
    <property type="match status" value="2"/>
</dbReference>
<dbReference type="GO" id="GO:0044550">
    <property type="term" value="P:secondary metabolite biosynthetic process"/>
    <property type="evidence" value="ECO:0007669"/>
    <property type="project" value="TreeGrafter"/>
</dbReference>
<dbReference type="InterPro" id="IPR023213">
    <property type="entry name" value="CAT-like_dom_sf"/>
</dbReference>
<evidence type="ECO:0000256" key="4">
    <source>
        <dbReference type="SAM" id="MobiDB-lite"/>
    </source>
</evidence>
<keyword evidence="3" id="KW-0597">Phosphoprotein</keyword>
<dbReference type="GO" id="GO:0008610">
    <property type="term" value="P:lipid biosynthetic process"/>
    <property type="evidence" value="ECO:0007669"/>
    <property type="project" value="UniProtKB-ARBA"/>
</dbReference>
<protein>
    <submittedName>
        <fullName evidence="6">Amino acid adenylation domain-containing protein</fullName>
    </submittedName>
</protein>
<dbReference type="Pfam" id="PF13193">
    <property type="entry name" value="AMP-binding_C"/>
    <property type="match status" value="1"/>
</dbReference>
<dbReference type="Gene3D" id="3.30.300.30">
    <property type="match status" value="1"/>
</dbReference>
<dbReference type="PROSITE" id="PS50075">
    <property type="entry name" value="CARRIER"/>
    <property type="match status" value="1"/>
</dbReference>
<comment type="cofactor">
    <cofactor evidence="1">
        <name>pantetheine 4'-phosphate</name>
        <dbReference type="ChEBI" id="CHEBI:47942"/>
    </cofactor>
</comment>
<keyword evidence="2" id="KW-0596">Phosphopantetheine</keyword>
<keyword evidence="7" id="KW-1185">Reference proteome</keyword>
<dbReference type="PANTHER" id="PTHR45527:SF1">
    <property type="entry name" value="FATTY ACID SYNTHASE"/>
    <property type="match status" value="1"/>
</dbReference>
<feature type="region of interest" description="Disordered" evidence="4">
    <location>
        <begin position="852"/>
        <end position="875"/>
    </location>
</feature>
<gene>
    <name evidence="6" type="ORF">F4553_007001</name>
</gene>
<dbReference type="Pfam" id="PF00668">
    <property type="entry name" value="Condensation"/>
    <property type="match status" value="1"/>
</dbReference>
<proteinExistence type="predicted"/>
<dbReference type="Pfam" id="PF00501">
    <property type="entry name" value="AMP-binding"/>
    <property type="match status" value="2"/>
</dbReference>
<dbReference type="Gene3D" id="3.30.559.10">
    <property type="entry name" value="Chloramphenicol acetyltransferase-like domain"/>
    <property type="match status" value="1"/>
</dbReference>
<dbReference type="InterPro" id="IPR020845">
    <property type="entry name" value="AMP-binding_CS"/>
</dbReference>
<dbReference type="InterPro" id="IPR010071">
    <property type="entry name" value="AA_adenyl_dom"/>
</dbReference>
<dbReference type="Gene3D" id="1.10.1200.10">
    <property type="entry name" value="ACP-like"/>
    <property type="match status" value="1"/>
</dbReference>
<evidence type="ECO:0000256" key="3">
    <source>
        <dbReference type="ARBA" id="ARBA00022553"/>
    </source>
</evidence>
<dbReference type="Gene3D" id="3.30.559.30">
    <property type="entry name" value="Nonribosomal peptide synthetase, condensation domain"/>
    <property type="match status" value="1"/>
</dbReference>
<dbReference type="GO" id="GO:0043041">
    <property type="term" value="P:amino acid activation for nonribosomal peptide biosynthetic process"/>
    <property type="evidence" value="ECO:0007669"/>
    <property type="project" value="TreeGrafter"/>
</dbReference>
<dbReference type="InterPro" id="IPR045851">
    <property type="entry name" value="AMP-bd_C_sf"/>
</dbReference>
<dbReference type="GO" id="GO:0003824">
    <property type="term" value="F:catalytic activity"/>
    <property type="evidence" value="ECO:0007669"/>
    <property type="project" value="InterPro"/>
</dbReference>
<dbReference type="SUPFAM" id="SSF47336">
    <property type="entry name" value="ACP-like"/>
    <property type="match status" value="1"/>
</dbReference>
<dbReference type="NCBIfam" id="TIGR01733">
    <property type="entry name" value="AA-adenyl-dom"/>
    <property type="match status" value="1"/>
</dbReference>
<dbReference type="Gene3D" id="3.40.50.12780">
    <property type="entry name" value="N-terminal domain of ligase-like"/>
    <property type="match status" value="1"/>
</dbReference>
<dbReference type="GO" id="GO:0031177">
    <property type="term" value="F:phosphopantetheine binding"/>
    <property type="evidence" value="ECO:0007669"/>
    <property type="project" value="InterPro"/>
</dbReference>
<dbReference type="AlphaFoldDB" id="A0A841BWR9"/>
<accession>A0A841BWR9</accession>
<comment type="caution">
    <text evidence="6">The sequence shown here is derived from an EMBL/GenBank/DDBJ whole genome shotgun (WGS) entry which is preliminary data.</text>
</comment>
<dbReference type="SMART" id="SM00823">
    <property type="entry name" value="PKS_PP"/>
    <property type="match status" value="1"/>
</dbReference>
<dbReference type="InterPro" id="IPR001242">
    <property type="entry name" value="Condensation_dom"/>
</dbReference>
<dbReference type="Pfam" id="PF00550">
    <property type="entry name" value="PP-binding"/>
    <property type="match status" value="1"/>
</dbReference>
<dbReference type="InterPro" id="IPR042099">
    <property type="entry name" value="ANL_N_sf"/>
</dbReference>
<evidence type="ECO:0000256" key="1">
    <source>
        <dbReference type="ARBA" id="ARBA00001957"/>
    </source>
</evidence>
<evidence type="ECO:0000259" key="5">
    <source>
        <dbReference type="PROSITE" id="PS50075"/>
    </source>
</evidence>
<dbReference type="InterPro" id="IPR000873">
    <property type="entry name" value="AMP-dep_synth/lig_dom"/>
</dbReference>
<dbReference type="SUPFAM" id="SSF56801">
    <property type="entry name" value="Acetyl-CoA synthetase-like"/>
    <property type="match status" value="1"/>
</dbReference>
<feature type="compositionally biased region" description="Low complexity" evidence="4">
    <location>
        <begin position="860"/>
        <end position="875"/>
    </location>
</feature>
<feature type="domain" description="Carrier" evidence="5">
    <location>
        <begin position="877"/>
        <end position="952"/>
    </location>
</feature>
<dbReference type="InterPro" id="IPR036736">
    <property type="entry name" value="ACP-like_sf"/>
</dbReference>
<dbReference type="InterPro" id="IPR025110">
    <property type="entry name" value="AMP-bd_C"/>
</dbReference>
<evidence type="ECO:0000313" key="7">
    <source>
        <dbReference type="Proteomes" id="UP000587527"/>
    </source>
</evidence>
<sequence>MNQSFHGVWFTEQASVAGTTYHMAVGIRFDGELDRHALGEACAAVIARHPALSSAVAVDRDLPRLVPAAEKVTLTDAPFSEARLREEIARRYDLGRGPLARFTLLRESDTRHLLLVTAHHLVFDGTSKEILVNDLAAAYGGAALEPLAEAAPSPSDVESAKAYWAGRWAAPGEVVLPELVRTPVAAEPGATVELTLPGVAVDGLTRFEVVLGAVHVLLARYGNTGLPVTIGLSTRSEQTTDHIGLHVTELPVTVAAATGGFRDYALGLRSRLRELYRHRAVPLAQVVGGLRVAPALTPISVGYRRRGPAPAFPGVTASVEWSLFGGGARNALHLQIVDGDDGLAVSLQHSPDAIPTAAVARIGEHLRTVLAAVADDHDVDVATMPIMPPAELDTVLRRWNDTAREQRGTVPELFAAQVRHRPHDVAVVDGDHRLTYAELDAASAELAARLPGPGALIAVRLPRGWKAVVAMLAVMRSGGAYVPVDPAYPPARQELILADARPALVIDGLGALPEPQPVTEGIGEAAYVMYTSGSTGRPKGVVVPHGALANLLLGMAETLGSGPDDRWLGLTSLSFDISGLELFLPLVTGGRLVIAGSTGALDGRALTALIGREGVTHVQATPSGWQVLLDAGFDGRATITALAGGEVLPLDLARQVRARVARLHNVYGPTETTIWSTTDELPAEPSAVTIGRPIANTQAYVVDADGRPLPIGVWGELRIGGHGVASGYLRRPDLTEERFQDNPFAAGRLYRTGDRCRWAADGRIVYGGRTDGQVKVRGHRVELEEIETRLREHPGVAQAAVALRGGELAAYVVARGTAPDGAELRRHLAETLPAAMVPTRWSTLAQLPVSPNGKLDRAALPEPAPSRAPAAETGAAGEADELVAVLRGIWQEVLAIDDIGVDEDLFDLGGHSLTITRINVRIMQQLGREVPLEVFFDTPTIAEIAHHLREHGLPEHGLRERA</sequence>
<evidence type="ECO:0000313" key="6">
    <source>
        <dbReference type="EMBL" id="MBB5873567.1"/>
    </source>
</evidence>
<dbReference type="Proteomes" id="UP000587527">
    <property type="component" value="Unassembled WGS sequence"/>
</dbReference>
<organism evidence="6 7">
    <name type="scientific">Allocatelliglobosispora scoriae</name>
    <dbReference type="NCBI Taxonomy" id="643052"/>
    <lineage>
        <taxon>Bacteria</taxon>
        <taxon>Bacillati</taxon>
        <taxon>Actinomycetota</taxon>
        <taxon>Actinomycetes</taxon>
        <taxon>Micromonosporales</taxon>
        <taxon>Micromonosporaceae</taxon>
        <taxon>Allocatelliglobosispora</taxon>
    </lineage>
</organism>
<evidence type="ECO:0000256" key="2">
    <source>
        <dbReference type="ARBA" id="ARBA00022450"/>
    </source>
</evidence>
<dbReference type="InterPro" id="IPR020806">
    <property type="entry name" value="PKS_PP-bd"/>
</dbReference>
<dbReference type="InterPro" id="IPR009081">
    <property type="entry name" value="PP-bd_ACP"/>
</dbReference>
<name>A0A841BWR9_9ACTN</name>
<reference evidence="6 7" key="1">
    <citation type="submission" date="2020-08" db="EMBL/GenBank/DDBJ databases">
        <title>Sequencing the genomes of 1000 actinobacteria strains.</title>
        <authorList>
            <person name="Klenk H.-P."/>
        </authorList>
    </citation>
    <scope>NUCLEOTIDE SEQUENCE [LARGE SCALE GENOMIC DNA]</scope>
    <source>
        <strain evidence="6 7">DSM 45362</strain>
    </source>
</reference>
<dbReference type="RefSeq" id="WP_221470597.1">
    <property type="nucleotide sequence ID" value="NZ_JACHMN010000003.1"/>
</dbReference>
<dbReference type="EMBL" id="JACHMN010000003">
    <property type="protein sequence ID" value="MBB5873567.1"/>
    <property type="molecule type" value="Genomic_DNA"/>
</dbReference>
<dbReference type="PANTHER" id="PTHR45527">
    <property type="entry name" value="NONRIBOSOMAL PEPTIDE SYNTHETASE"/>
    <property type="match status" value="1"/>
</dbReference>
<dbReference type="PROSITE" id="PS00455">
    <property type="entry name" value="AMP_BINDING"/>
    <property type="match status" value="1"/>
</dbReference>
<dbReference type="GO" id="GO:0005737">
    <property type="term" value="C:cytoplasm"/>
    <property type="evidence" value="ECO:0007669"/>
    <property type="project" value="TreeGrafter"/>
</dbReference>